<proteinExistence type="predicted"/>
<reference evidence="1" key="1">
    <citation type="submission" date="2020-01" db="EMBL/GenBank/DDBJ databases">
        <authorList>
            <person name="Mishra B."/>
        </authorList>
    </citation>
    <scope>NUCLEOTIDE SEQUENCE [LARGE SCALE GENOMIC DNA]</scope>
</reference>
<keyword evidence="2" id="KW-1185">Reference proteome</keyword>
<organism evidence="1 2">
    <name type="scientific">Microthlaspi erraticum</name>
    <dbReference type="NCBI Taxonomy" id="1685480"/>
    <lineage>
        <taxon>Eukaryota</taxon>
        <taxon>Viridiplantae</taxon>
        <taxon>Streptophyta</taxon>
        <taxon>Embryophyta</taxon>
        <taxon>Tracheophyta</taxon>
        <taxon>Spermatophyta</taxon>
        <taxon>Magnoliopsida</taxon>
        <taxon>eudicotyledons</taxon>
        <taxon>Gunneridae</taxon>
        <taxon>Pentapetalae</taxon>
        <taxon>rosids</taxon>
        <taxon>malvids</taxon>
        <taxon>Brassicales</taxon>
        <taxon>Brassicaceae</taxon>
        <taxon>Coluteocarpeae</taxon>
        <taxon>Microthlaspi</taxon>
    </lineage>
</organism>
<dbReference type="Proteomes" id="UP000467841">
    <property type="component" value="Unassembled WGS sequence"/>
</dbReference>
<evidence type="ECO:0000313" key="1">
    <source>
        <dbReference type="EMBL" id="CAA7059838.1"/>
    </source>
</evidence>
<name>A0A6D2LFF5_9BRAS</name>
<feature type="non-terminal residue" evidence="1">
    <location>
        <position position="1"/>
    </location>
</feature>
<comment type="caution">
    <text evidence="1">The sequence shown here is derived from an EMBL/GenBank/DDBJ whole genome shotgun (WGS) entry which is preliminary data.</text>
</comment>
<evidence type="ECO:0000313" key="2">
    <source>
        <dbReference type="Proteomes" id="UP000467841"/>
    </source>
</evidence>
<sequence>PPKDLGGKVVVRRGQAAVRDAPLGRVREARSSLLLARSSCASSWLPFLRKNLFLQDLAEKNAETKNKSDIYRINMEIPPK</sequence>
<protein>
    <submittedName>
        <fullName evidence="1">Uncharacterized protein</fullName>
    </submittedName>
</protein>
<gene>
    <name evidence="1" type="ORF">MERR_LOCUS47074</name>
</gene>
<dbReference type="AlphaFoldDB" id="A0A6D2LFF5"/>
<dbReference type="EMBL" id="CACVBM020001797">
    <property type="protein sequence ID" value="CAA7059838.1"/>
    <property type="molecule type" value="Genomic_DNA"/>
</dbReference>
<accession>A0A6D2LFF5</accession>